<keyword evidence="12 13" id="KW-0407">Ion channel</keyword>
<keyword evidence="6 14" id="KW-1133">Transmembrane helix</keyword>
<evidence type="ECO:0000256" key="3">
    <source>
        <dbReference type="ARBA" id="ARBA00022448"/>
    </source>
</evidence>
<reference evidence="15 16" key="2">
    <citation type="journal article" date="2019" name="G3 (Bethesda)">
        <title>Hybrid Assembly of the Genome of the Entomopathogenic Nematode Steinernema carpocapsae Identifies the X-Chromosome.</title>
        <authorList>
            <person name="Serra L."/>
            <person name="Macchietto M."/>
            <person name="Macias-Munoz A."/>
            <person name="McGill C.J."/>
            <person name="Rodriguez I.M."/>
            <person name="Rodriguez B."/>
            <person name="Murad R."/>
            <person name="Mortazavi A."/>
        </authorList>
    </citation>
    <scope>NUCLEOTIDE SEQUENCE [LARGE SCALE GENOMIC DNA]</scope>
    <source>
        <strain evidence="15 16">ALL</strain>
    </source>
</reference>
<keyword evidence="3 13" id="KW-0813">Transport</keyword>
<evidence type="ECO:0000256" key="10">
    <source>
        <dbReference type="ARBA" id="ARBA00023180"/>
    </source>
</evidence>
<proteinExistence type="inferred from homology"/>
<keyword evidence="8 13" id="KW-0406">Ion transport</keyword>
<evidence type="ECO:0000256" key="11">
    <source>
        <dbReference type="ARBA" id="ARBA00023201"/>
    </source>
</evidence>
<evidence type="ECO:0000256" key="9">
    <source>
        <dbReference type="ARBA" id="ARBA00023136"/>
    </source>
</evidence>
<comment type="subcellular location">
    <subcellularLocation>
        <location evidence="1">Membrane</location>
        <topology evidence="1">Multi-pass membrane protein</topology>
    </subcellularLocation>
</comment>
<keyword evidence="10" id="KW-0325">Glycoprotein</keyword>
<evidence type="ECO:0008006" key="17">
    <source>
        <dbReference type="Google" id="ProtNLM"/>
    </source>
</evidence>
<feature type="transmembrane region" description="Helical" evidence="14">
    <location>
        <begin position="486"/>
        <end position="509"/>
    </location>
</feature>
<gene>
    <name evidence="15" type="ORF">L596_002613</name>
</gene>
<dbReference type="PANTHER" id="PTHR11690:SF248">
    <property type="entry name" value="PICKPOCKET 17, ISOFORM A"/>
    <property type="match status" value="1"/>
</dbReference>
<evidence type="ECO:0000256" key="2">
    <source>
        <dbReference type="ARBA" id="ARBA00007193"/>
    </source>
</evidence>
<dbReference type="PROSITE" id="PS01206">
    <property type="entry name" value="ASC"/>
    <property type="match status" value="1"/>
</dbReference>
<keyword evidence="5 13" id="KW-0812">Transmembrane</keyword>
<evidence type="ECO:0000313" key="15">
    <source>
        <dbReference type="EMBL" id="TMS35155.1"/>
    </source>
</evidence>
<dbReference type="PRINTS" id="PR01078">
    <property type="entry name" value="AMINACHANNEL"/>
</dbReference>
<dbReference type="Gene3D" id="2.60.470.10">
    <property type="entry name" value="Acid-sensing ion channels like domains"/>
    <property type="match status" value="1"/>
</dbReference>
<evidence type="ECO:0000256" key="6">
    <source>
        <dbReference type="ARBA" id="ARBA00022989"/>
    </source>
</evidence>
<keyword evidence="7" id="KW-0915">Sodium</keyword>
<keyword evidence="9 14" id="KW-0472">Membrane</keyword>
<reference evidence="15 16" key="1">
    <citation type="journal article" date="2015" name="Genome Biol.">
        <title>Comparative genomics of Steinernema reveals deeply conserved gene regulatory networks.</title>
        <authorList>
            <person name="Dillman A.R."/>
            <person name="Macchietto M."/>
            <person name="Porter C.F."/>
            <person name="Rogers A."/>
            <person name="Williams B."/>
            <person name="Antoshechkin I."/>
            <person name="Lee M.M."/>
            <person name="Goodwin Z."/>
            <person name="Lu X."/>
            <person name="Lewis E.E."/>
            <person name="Goodrich-Blair H."/>
            <person name="Stock S.P."/>
            <person name="Adams B.J."/>
            <person name="Sternberg P.W."/>
            <person name="Mortazavi A."/>
        </authorList>
    </citation>
    <scope>NUCLEOTIDE SEQUENCE [LARGE SCALE GENOMIC DNA]</scope>
    <source>
        <strain evidence="15 16">ALL</strain>
    </source>
</reference>
<comment type="similarity">
    <text evidence="2 13">Belongs to the amiloride-sensitive sodium channel (TC 1.A.6) family.</text>
</comment>
<sequence length="529" mass="61223">MTHFQAVEMPFTEAEERLIRKKRVKLAKDFAEHTSAHGCILVRRSTSCPRKTFWTLALCCAWIICFYQIYIAVSKYFQYSTQTSVKIRHLTNVTFPAVTICNLNPIRNTWFVENYDFEADLLNLDKLMNFTEEDWSEDNKRRRKADYITEEQQIIFQNLKLIYDHDINVTEAGHKLEDMLLECTFQSSKCMVANFTRWQHGTYGNCYTIIVPRDQFSSFIGPFYGLSLTLYVDDKEYLLKHSPAAGFRVQVHPVEYVPFPEDEGFTISPGVVTSVAVKQMRISRMPFPYDGTDCGDIDKSHQRWSNSSIYQRSYEESLGKSRSEHHLVNYTTQACLKSCYQRKLVQNCGCVDASFVTKEQAARFFAKEYNMTVPKACEMVYESEFKCVRQSLGQTTELGLCEQDCPQSCHEQDYVARITSALWPRTSYYKSVQDAWRTQIKTMKMMEKADEARTNVVKLEVYFEELNYQSIAETPAMDVFDLLSQIGGILGLFVGMSFLTLGEFFELFLKCLAVAPKAKLRSRASQDDL</sequence>
<dbReference type="Proteomes" id="UP000298663">
    <property type="component" value="Chromosome X"/>
</dbReference>
<dbReference type="EMBL" id="AZBU02000001">
    <property type="protein sequence ID" value="TMS35155.1"/>
    <property type="molecule type" value="Genomic_DNA"/>
</dbReference>
<dbReference type="Gene3D" id="1.10.287.770">
    <property type="entry name" value="YojJ-like"/>
    <property type="match status" value="1"/>
</dbReference>
<dbReference type="EMBL" id="CM016762">
    <property type="protein sequence ID" value="TMS35155.1"/>
    <property type="molecule type" value="Genomic_DNA"/>
</dbReference>
<evidence type="ECO:0000313" key="16">
    <source>
        <dbReference type="Proteomes" id="UP000298663"/>
    </source>
</evidence>
<dbReference type="PANTHER" id="PTHR11690">
    <property type="entry name" value="AMILORIDE-SENSITIVE SODIUM CHANNEL-RELATED"/>
    <property type="match status" value="1"/>
</dbReference>
<evidence type="ECO:0000256" key="4">
    <source>
        <dbReference type="ARBA" id="ARBA00022461"/>
    </source>
</evidence>
<evidence type="ECO:0000256" key="14">
    <source>
        <dbReference type="SAM" id="Phobius"/>
    </source>
</evidence>
<keyword evidence="16" id="KW-1185">Reference proteome</keyword>
<dbReference type="AlphaFoldDB" id="A0A4U8URK8"/>
<dbReference type="GO" id="GO:0015280">
    <property type="term" value="F:ligand-gated sodium channel activity"/>
    <property type="evidence" value="ECO:0007669"/>
    <property type="project" value="TreeGrafter"/>
</dbReference>
<accession>A0A4U8URK8</accession>
<comment type="caution">
    <text evidence="15">The sequence shown here is derived from an EMBL/GenBank/DDBJ whole genome shotgun (WGS) entry which is preliminary data.</text>
</comment>
<keyword evidence="4 13" id="KW-0894">Sodium channel</keyword>
<evidence type="ECO:0000256" key="13">
    <source>
        <dbReference type="RuleBase" id="RU000679"/>
    </source>
</evidence>
<dbReference type="OrthoDB" id="6021021at2759"/>
<dbReference type="InterPro" id="IPR001873">
    <property type="entry name" value="ENaC"/>
</dbReference>
<evidence type="ECO:0000256" key="1">
    <source>
        <dbReference type="ARBA" id="ARBA00004141"/>
    </source>
</evidence>
<dbReference type="InterPro" id="IPR020903">
    <property type="entry name" value="ENaC_CS"/>
</dbReference>
<evidence type="ECO:0000256" key="12">
    <source>
        <dbReference type="ARBA" id="ARBA00023303"/>
    </source>
</evidence>
<protein>
    <recommendedName>
        <fullName evidence="17">Amiloride-sensitive sodium channel</fullName>
    </recommendedName>
</protein>
<feature type="transmembrane region" description="Helical" evidence="14">
    <location>
        <begin position="53"/>
        <end position="73"/>
    </location>
</feature>
<dbReference type="Pfam" id="PF00858">
    <property type="entry name" value="ASC"/>
    <property type="match status" value="1"/>
</dbReference>
<dbReference type="STRING" id="34508.A0A4U8URK8"/>
<name>A0A4U8URK8_STECR</name>
<evidence type="ECO:0000256" key="8">
    <source>
        <dbReference type="ARBA" id="ARBA00023065"/>
    </source>
</evidence>
<keyword evidence="11 13" id="KW-0739">Sodium transport</keyword>
<organism evidence="15 16">
    <name type="scientific">Steinernema carpocapsae</name>
    <name type="common">Entomopathogenic nematode</name>
    <dbReference type="NCBI Taxonomy" id="34508"/>
    <lineage>
        <taxon>Eukaryota</taxon>
        <taxon>Metazoa</taxon>
        <taxon>Ecdysozoa</taxon>
        <taxon>Nematoda</taxon>
        <taxon>Chromadorea</taxon>
        <taxon>Rhabditida</taxon>
        <taxon>Tylenchina</taxon>
        <taxon>Panagrolaimomorpha</taxon>
        <taxon>Strongyloidoidea</taxon>
        <taxon>Steinernematidae</taxon>
        <taxon>Steinernema</taxon>
    </lineage>
</organism>
<dbReference type="GO" id="GO:0005886">
    <property type="term" value="C:plasma membrane"/>
    <property type="evidence" value="ECO:0007669"/>
    <property type="project" value="TreeGrafter"/>
</dbReference>
<evidence type="ECO:0000256" key="7">
    <source>
        <dbReference type="ARBA" id="ARBA00023053"/>
    </source>
</evidence>
<evidence type="ECO:0000256" key="5">
    <source>
        <dbReference type="ARBA" id="ARBA00022692"/>
    </source>
</evidence>